<evidence type="ECO:0000256" key="16">
    <source>
        <dbReference type="ARBA" id="ARBA00029806"/>
    </source>
</evidence>
<feature type="transmembrane region" description="Helical" evidence="18">
    <location>
        <begin position="89"/>
        <end position="105"/>
    </location>
</feature>
<dbReference type="NCBIfam" id="TIGR01494">
    <property type="entry name" value="ATPase_P-type"/>
    <property type="match status" value="2"/>
</dbReference>
<dbReference type="PROSITE" id="PS00154">
    <property type="entry name" value="ATPASE_E1_E2"/>
    <property type="match status" value="1"/>
</dbReference>
<keyword evidence="6" id="KW-1003">Cell membrane</keyword>
<dbReference type="SFLD" id="SFLDS00003">
    <property type="entry name" value="Haloacid_Dehalogenase"/>
    <property type="match status" value="1"/>
</dbReference>
<sequence length="844" mass="92703">MPINLAPKQSKPFWHDSVQELFQQLQANEQGLSRQEAASRLKRYGDNRAQNHKPPGAVSLFFGQFKSSIILILLFATGLSFYLHDKLDAIIILCIILMSALLGFWQEKGAADAVHKLLAMVQIRVEVLRDGALQELPAEQIVPGDIVQLRAGDVIPADCRLLSSDNLFVDEAILTGESYPAEKYVTELPINTGLSQRQNCLWMGSHVQSGSATALAVATGPDSEFGKLSERIKLKPPETEFEHGVRRFGYLLMEVTLILVIMIFAVNVYLDKPIMDSFLFALALAVGLTPQLLPAVISINLAHGAKRMAEQKVIVKQLAAIENFGSMNVLCSDKTGTLTEGTVQLKDTLDISGQTSDKVARYAYLNSVFETGFNNPIDQAIRQFKTFAVADDGKLDEIPYDFHRKRLSMLVQDQGETLMICKGALNNILEICDTAENAAGELQPIATAADAIQQRYRDYSHQGFRTLGVAYKPMPGKTKFAKDDETGLRFLGFLTLFDPPKADCAATISLLREQGVTLKIITGDNRLVAETVAGQLGLATSAILTGTDLAGMSERALIHRVAQVNLFAEIEPNQKERIIIALKKAGFVVGYMGDGINDVSALHAADVGISVDSAADVAKQTAQIVLLEKDLRVLLGGIREGRITFANTLKYVFMATSANFGNMFSMAGASLFLPFLPLLPKQILLTNLLTDFPEMTIASDNVDPEMLSKPHRWNIGFIRKFMLTFGIISSVFDYLTFGLLLWLQVPVEQFRTGWFSESVISAALIVFVVRSQNQLFSNRPGNPLMLTTASIVGLTLALPYTPVAPLIGFQPLSLAISGWLGLIVLLYILTAELAKRVFYRHVKL</sequence>
<evidence type="ECO:0000256" key="13">
    <source>
        <dbReference type="ARBA" id="ARBA00022967"/>
    </source>
</evidence>
<accession>A0ABR9CWY4</accession>
<dbReference type="Pfam" id="PF13246">
    <property type="entry name" value="Cation_ATPase"/>
    <property type="match status" value="1"/>
</dbReference>
<feature type="transmembrane region" description="Helical" evidence="18">
    <location>
        <begin position="278"/>
        <end position="302"/>
    </location>
</feature>
<dbReference type="RefSeq" id="WP_192373770.1">
    <property type="nucleotide sequence ID" value="NZ_CAJHIV010000001.1"/>
</dbReference>
<organism evidence="20 21">
    <name type="scientific">Methylomonas albis</name>
    <dbReference type="NCBI Taxonomy" id="1854563"/>
    <lineage>
        <taxon>Bacteria</taxon>
        <taxon>Pseudomonadati</taxon>
        <taxon>Pseudomonadota</taxon>
        <taxon>Gammaproteobacteria</taxon>
        <taxon>Methylococcales</taxon>
        <taxon>Methylococcaceae</taxon>
        <taxon>Methylomonas</taxon>
    </lineage>
</organism>
<dbReference type="SUPFAM" id="SSF81665">
    <property type="entry name" value="Calcium ATPase, transmembrane domain M"/>
    <property type="match status" value="1"/>
</dbReference>
<dbReference type="Pfam" id="PF00689">
    <property type="entry name" value="Cation_ATPase_C"/>
    <property type="match status" value="1"/>
</dbReference>
<evidence type="ECO:0000256" key="5">
    <source>
        <dbReference type="ARBA" id="ARBA00013555"/>
    </source>
</evidence>
<evidence type="ECO:0000256" key="12">
    <source>
        <dbReference type="ARBA" id="ARBA00022842"/>
    </source>
</evidence>
<keyword evidence="7" id="KW-0997">Cell inner membrane</keyword>
<keyword evidence="11" id="KW-0067">ATP-binding</keyword>
<evidence type="ECO:0000256" key="1">
    <source>
        <dbReference type="ARBA" id="ARBA00003954"/>
    </source>
</evidence>
<dbReference type="Gene3D" id="3.40.50.1000">
    <property type="entry name" value="HAD superfamily/HAD-like"/>
    <property type="match status" value="1"/>
</dbReference>
<dbReference type="SUPFAM" id="SSF56784">
    <property type="entry name" value="HAD-like"/>
    <property type="match status" value="1"/>
</dbReference>
<dbReference type="SUPFAM" id="SSF81653">
    <property type="entry name" value="Calcium ATPase, transduction domain A"/>
    <property type="match status" value="1"/>
</dbReference>
<keyword evidence="21" id="KW-1185">Reference proteome</keyword>
<dbReference type="EC" id="7.2.2.14" evidence="4"/>
<feature type="transmembrane region" description="Helical" evidence="18">
    <location>
        <begin position="721"/>
        <end position="745"/>
    </location>
</feature>
<evidence type="ECO:0000256" key="4">
    <source>
        <dbReference type="ARBA" id="ARBA00012786"/>
    </source>
</evidence>
<keyword evidence="10" id="KW-0547">Nucleotide-binding</keyword>
<dbReference type="PANTHER" id="PTHR42861">
    <property type="entry name" value="CALCIUM-TRANSPORTING ATPASE"/>
    <property type="match status" value="1"/>
</dbReference>
<dbReference type="NCBIfam" id="TIGR01524">
    <property type="entry name" value="ATPase-IIIB_Mg"/>
    <property type="match status" value="1"/>
</dbReference>
<dbReference type="SMART" id="SM00831">
    <property type="entry name" value="Cation_ATPase_N"/>
    <property type="match status" value="1"/>
</dbReference>
<name>A0ABR9CWY4_9GAMM</name>
<dbReference type="Pfam" id="PF00690">
    <property type="entry name" value="Cation_ATPase_N"/>
    <property type="match status" value="1"/>
</dbReference>
<evidence type="ECO:0000256" key="8">
    <source>
        <dbReference type="ARBA" id="ARBA00022553"/>
    </source>
</evidence>
<dbReference type="Proteomes" id="UP000652176">
    <property type="component" value="Unassembled WGS sequence"/>
</dbReference>
<evidence type="ECO:0000256" key="11">
    <source>
        <dbReference type="ARBA" id="ARBA00022840"/>
    </source>
</evidence>
<keyword evidence="13" id="KW-1278">Translocase</keyword>
<evidence type="ECO:0000256" key="10">
    <source>
        <dbReference type="ARBA" id="ARBA00022741"/>
    </source>
</evidence>
<keyword evidence="9 18" id="KW-0812">Transmembrane</keyword>
<dbReference type="InterPro" id="IPR023299">
    <property type="entry name" value="ATPase_P-typ_cyto_dom_N"/>
</dbReference>
<dbReference type="InterPro" id="IPR006068">
    <property type="entry name" value="ATPase_P-typ_cation-transptr_C"/>
</dbReference>
<evidence type="ECO:0000259" key="19">
    <source>
        <dbReference type="SMART" id="SM00831"/>
    </source>
</evidence>
<comment type="similarity">
    <text evidence="3">Belongs to the cation transport ATPase (P-type) (TC 3.A.3) family. Type IIIB subfamily.</text>
</comment>
<evidence type="ECO:0000256" key="9">
    <source>
        <dbReference type="ARBA" id="ARBA00022692"/>
    </source>
</evidence>
<comment type="catalytic activity">
    <reaction evidence="17">
        <text>Mg(2+)(out) + ATP + H2O = Mg(2+)(in) + ADP + phosphate + H(+)</text>
        <dbReference type="Rhea" id="RHEA:10260"/>
        <dbReference type="ChEBI" id="CHEBI:15377"/>
        <dbReference type="ChEBI" id="CHEBI:15378"/>
        <dbReference type="ChEBI" id="CHEBI:18420"/>
        <dbReference type="ChEBI" id="CHEBI:30616"/>
        <dbReference type="ChEBI" id="CHEBI:43474"/>
        <dbReference type="ChEBI" id="CHEBI:456216"/>
        <dbReference type="EC" id="7.2.2.14"/>
    </reaction>
</comment>
<protein>
    <recommendedName>
        <fullName evidence="5">Magnesium-transporting ATPase, P-type 1</fullName>
        <ecNumber evidence="4">7.2.2.14</ecNumber>
    </recommendedName>
    <alternativeName>
        <fullName evidence="16">Mg(2+) transport ATPase, P-type 1</fullName>
    </alternativeName>
</protein>
<feature type="transmembrane region" description="Helical" evidence="18">
    <location>
        <begin position="781"/>
        <end position="800"/>
    </location>
</feature>
<dbReference type="SFLD" id="SFLDF00027">
    <property type="entry name" value="p-type_atpase"/>
    <property type="match status" value="1"/>
</dbReference>
<feature type="transmembrane region" description="Helical" evidence="18">
    <location>
        <begin position="58"/>
        <end position="83"/>
    </location>
</feature>
<evidence type="ECO:0000313" key="21">
    <source>
        <dbReference type="Proteomes" id="UP000652176"/>
    </source>
</evidence>
<feature type="transmembrane region" description="Helical" evidence="18">
    <location>
        <begin position="248"/>
        <end position="266"/>
    </location>
</feature>
<feature type="transmembrane region" description="Helical" evidence="18">
    <location>
        <begin position="751"/>
        <end position="769"/>
    </location>
</feature>
<dbReference type="InterPro" id="IPR018303">
    <property type="entry name" value="ATPase_P-typ_P_site"/>
</dbReference>
<evidence type="ECO:0000256" key="3">
    <source>
        <dbReference type="ARBA" id="ARBA00008746"/>
    </source>
</evidence>
<dbReference type="Gene3D" id="2.70.150.10">
    <property type="entry name" value="Calcium-transporting ATPase, cytoplasmic transduction domain A"/>
    <property type="match status" value="1"/>
</dbReference>
<dbReference type="SFLD" id="SFLDG00002">
    <property type="entry name" value="C1.7:_P-type_atpase_like"/>
    <property type="match status" value="1"/>
</dbReference>
<reference evidence="20 21" key="1">
    <citation type="submission" date="2020-09" db="EMBL/GenBank/DDBJ databases">
        <title>Methylomonas albis sp. nov. and Methylomonas fluvii sp. nov.: Two cold-adapted methanotrophs from the River Elbe and an amended description of Methylovulum psychrotolerans strain Eb1.</title>
        <authorList>
            <person name="Bussmann I.K."/>
            <person name="Klings K.-W."/>
            <person name="Warnstedt J."/>
            <person name="Hoppert M."/>
            <person name="Saborowski A."/>
            <person name="Horn F."/>
            <person name="Liebner S."/>
        </authorList>
    </citation>
    <scope>NUCLEOTIDE SEQUENCE [LARGE SCALE GENOMIC DNA]</scope>
    <source>
        <strain evidence="20 21">EbA</strain>
    </source>
</reference>
<evidence type="ECO:0000256" key="14">
    <source>
        <dbReference type="ARBA" id="ARBA00022989"/>
    </source>
</evidence>
<dbReference type="InterPro" id="IPR004014">
    <property type="entry name" value="ATPase_P-typ_cation-transptr_N"/>
</dbReference>
<evidence type="ECO:0000256" key="17">
    <source>
        <dbReference type="ARBA" id="ARBA00047295"/>
    </source>
</evidence>
<dbReference type="InterPro" id="IPR006415">
    <property type="entry name" value="P-type_ATPase_IIIB"/>
</dbReference>
<dbReference type="PRINTS" id="PR01836">
    <property type="entry name" value="MGATPASE"/>
</dbReference>
<evidence type="ECO:0000313" key="20">
    <source>
        <dbReference type="EMBL" id="MBD9355399.1"/>
    </source>
</evidence>
<dbReference type="InterPro" id="IPR023298">
    <property type="entry name" value="ATPase_P-typ_TM_dom_sf"/>
</dbReference>
<comment type="caution">
    <text evidence="20">The sequence shown here is derived from an EMBL/GenBank/DDBJ whole genome shotgun (WGS) entry which is preliminary data.</text>
</comment>
<dbReference type="InterPro" id="IPR023214">
    <property type="entry name" value="HAD_sf"/>
</dbReference>
<evidence type="ECO:0000256" key="15">
    <source>
        <dbReference type="ARBA" id="ARBA00023136"/>
    </source>
</evidence>
<evidence type="ECO:0000256" key="18">
    <source>
        <dbReference type="SAM" id="Phobius"/>
    </source>
</evidence>
<keyword evidence="12" id="KW-0460">Magnesium</keyword>
<proteinExistence type="inferred from homology"/>
<dbReference type="EMBL" id="JACXSS010000001">
    <property type="protein sequence ID" value="MBD9355399.1"/>
    <property type="molecule type" value="Genomic_DNA"/>
</dbReference>
<dbReference type="InterPro" id="IPR001757">
    <property type="entry name" value="P_typ_ATPase"/>
</dbReference>
<dbReference type="Pfam" id="PF00122">
    <property type="entry name" value="E1-E2_ATPase"/>
    <property type="match status" value="1"/>
</dbReference>
<evidence type="ECO:0000256" key="7">
    <source>
        <dbReference type="ARBA" id="ARBA00022519"/>
    </source>
</evidence>
<feature type="transmembrane region" description="Helical" evidence="18">
    <location>
        <begin position="812"/>
        <end position="834"/>
    </location>
</feature>
<dbReference type="InterPro" id="IPR059000">
    <property type="entry name" value="ATPase_P-type_domA"/>
</dbReference>
<evidence type="ECO:0000256" key="6">
    <source>
        <dbReference type="ARBA" id="ARBA00022475"/>
    </source>
</evidence>
<dbReference type="Gene3D" id="1.20.1110.10">
    <property type="entry name" value="Calcium-transporting ATPase, transmembrane domain"/>
    <property type="match status" value="1"/>
</dbReference>
<feature type="domain" description="Cation-transporting P-type ATPase N-terminal" evidence="19">
    <location>
        <begin position="12"/>
        <end position="85"/>
    </location>
</feature>
<keyword evidence="15 18" id="KW-0472">Membrane</keyword>
<dbReference type="InterPro" id="IPR044492">
    <property type="entry name" value="P_typ_ATPase_HD_dom"/>
</dbReference>
<keyword evidence="8" id="KW-0597">Phosphoprotein</keyword>
<dbReference type="InterPro" id="IPR036412">
    <property type="entry name" value="HAD-like_sf"/>
</dbReference>
<dbReference type="InterPro" id="IPR008250">
    <property type="entry name" value="ATPase_P-typ_transduc_dom_A_sf"/>
</dbReference>
<comment type="subcellular location">
    <subcellularLocation>
        <location evidence="2">Cell inner membrane</location>
        <topology evidence="2">Multi-pass membrane protein</topology>
    </subcellularLocation>
</comment>
<gene>
    <name evidence="20" type="primary">mgtA</name>
    <name evidence="20" type="ORF">IE877_05820</name>
</gene>
<comment type="function">
    <text evidence="1">Mediates magnesium influx to the cytosol.</text>
</comment>
<keyword evidence="14 18" id="KW-1133">Transmembrane helix</keyword>
<evidence type="ECO:0000256" key="2">
    <source>
        <dbReference type="ARBA" id="ARBA00004429"/>
    </source>
</evidence>
<dbReference type="Gene3D" id="3.40.1110.10">
    <property type="entry name" value="Calcium-transporting ATPase, cytoplasmic domain N"/>
    <property type="match status" value="1"/>
</dbReference>